<accession>A0A9P5LXW1</accession>
<dbReference type="GeneID" id="62146277"/>
<dbReference type="Proteomes" id="UP000710849">
    <property type="component" value="Unassembled WGS sequence"/>
</dbReference>
<dbReference type="AlphaFoldDB" id="A0A9P5LXW1"/>
<gene>
    <name evidence="1" type="ORF">EAE97_002688</name>
</gene>
<keyword evidence="2" id="KW-1185">Reference proteome</keyword>
<evidence type="ECO:0000313" key="2">
    <source>
        <dbReference type="Proteomes" id="UP000710849"/>
    </source>
</evidence>
<dbReference type="RefSeq" id="XP_038736406.1">
    <property type="nucleotide sequence ID" value="XM_038873200.1"/>
</dbReference>
<proteinExistence type="predicted"/>
<comment type="caution">
    <text evidence="1">The sequence shown here is derived from an EMBL/GenBank/DDBJ whole genome shotgun (WGS) entry which is preliminary data.</text>
</comment>
<dbReference type="InterPro" id="IPR011333">
    <property type="entry name" value="SKP1/BTB/POZ_sf"/>
</dbReference>
<dbReference type="Gene3D" id="3.30.710.10">
    <property type="entry name" value="Potassium Channel Kv1.1, Chain A"/>
    <property type="match status" value="1"/>
</dbReference>
<evidence type="ECO:0000313" key="1">
    <source>
        <dbReference type="EMBL" id="KAF7951137.1"/>
    </source>
</evidence>
<dbReference type="EMBL" id="RCSW01000004">
    <property type="protein sequence ID" value="KAF7951137.1"/>
    <property type="molecule type" value="Genomic_DNA"/>
</dbReference>
<evidence type="ECO:0008006" key="3">
    <source>
        <dbReference type="Google" id="ProtNLM"/>
    </source>
</evidence>
<protein>
    <recommendedName>
        <fullName evidence="3">BTB domain-containing protein</fullName>
    </recommendedName>
</protein>
<organism evidence="1 2">
    <name type="scientific">Botrytis byssoidea</name>
    <dbReference type="NCBI Taxonomy" id="139641"/>
    <lineage>
        <taxon>Eukaryota</taxon>
        <taxon>Fungi</taxon>
        <taxon>Dikarya</taxon>
        <taxon>Ascomycota</taxon>
        <taxon>Pezizomycotina</taxon>
        <taxon>Leotiomycetes</taxon>
        <taxon>Helotiales</taxon>
        <taxon>Sclerotiniaceae</taxon>
        <taxon>Botrytis</taxon>
    </lineage>
</organism>
<sequence>MRSFTIVNSHTQMHSERFLRALFPQQFPEGQSSRSSSQGHRNKRVKYIHEPSHEDEIIDTYESIEGEDAEEREEDENQLRLEHKSCAKAMMRRKMAERVTIDPDGDLLLILNERKRDDSLKRKIGGMGTGMEMVATTVDDSGIGDEIVGDGEVGVLETVEEDADGNVNVNAIAEKEKEKEKNKKELKEIHMLVSSKHMVLVSPVFKAMLQWSNFKEGYAMKAHGKVEVPLPDDDPDAMRILVDIVHCHHKDVPRKVKLSLLTHLAILVDKYRLHEAVQIYSDMWISQAKKKFPSSMAEDGIEVCLQWLCISWVFEKARDFTSLTRIFQQESTTSLAEMIRDSNWDIPVPSSVIENIEQDRIRALDEAISALRDTIENYQTSTLVCRGRPSHLSAEQIPQHNKQCDAMVLGMLIKEAIYHNLYPLPEAPYTGHSFISIYDSFQNFEITNACEVVRMCGGSGSGGGGKREKEELDIHAFGNGLMDLLEPVEESLSGLDMGGFKVSLGLV</sequence>
<reference evidence="1 2" key="1">
    <citation type="journal article" date="2020" name="Genome Biol. Evol.">
        <title>Comparative genomics of Sclerotiniaceae.</title>
        <authorList>
            <person name="Valero Jimenez C.A."/>
            <person name="Steentjes M."/>
            <person name="Scholten O.E."/>
            <person name="Van Kan J.A.L."/>
        </authorList>
    </citation>
    <scope>NUCLEOTIDE SEQUENCE [LARGE SCALE GENOMIC DNA]</scope>
    <source>
        <strain evidence="1 2">MUCL 94</strain>
    </source>
</reference>
<name>A0A9P5LXW1_9HELO</name>